<name>A0A6G0ZAP3_APHCR</name>
<dbReference type="OrthoDB" id="6621062at2759"/>
<evidence type="ECO:0000313" key="1">
    <source>
        <dbReference type="EMBL" id="KAF0767609.1"/>
    </source>
</evidence>
<dbReference type="AlphaFoldDB" id="A0A6G0ZAP3"/>
<evidence type="ECO:0000313" key="2">
    <source>
        <dbReference type="Proteomes" id="UP000478052"/>
    </source>
</evidence>
<dbReference type="EMBL" id="VUJU01000929">
    <property type="protein sequence ID" value="KAF0767609.1"/>
    <property type="molecule type" value="Genomic_DNA"/>
</dbReference>
<keyword evidence="2" id="KW-1185">Reference proteome</keyword>
<gene>
    <name evidence="1" type="ORF">FWK35_00011798</name>
</gene>
<dbReference type="Proteomes" id="UP000478052">
    <property type="component" value="Unassembled WGS sequence"/>
</dbReference>
<comment type="caution">
    <text evidence="1">The sequence shown here is derived from an EMBL/GenBank/DDBJ whole genome shotgun (WGS) entry which is preliminary data.</text>
</comment>
<protein>
    <submittedName>
        <fullName evidence="1">MULE domain-containing protein</fullName>
    </submittedName>
</protein>
<organism evidence="1 2">
    <name type="scientific">Aphis craccivora</name>
    <name type="common">Cowpea aphid</name>
    <dbReference type="NCBI Taxonomy" id="307492"/>
    <lineage>
        <taxon>Eukaryota</taxon>
        <taxon>Metazoa</taxon>
        <taxon>Ecdysozoa</taxon>
        <taxon>Arthropoda</taxon>
        <taxon>Hexapoda</taxon>
        <taxon>Insecta</taxon>
        <taxon>Pterygota</taxon>
        <taxon>Neoptera</taxon>
        <taxon>Paraneoptera</taxon>
        <taxon>Hemiptera</taxon>
        <taxon>Sternorrhyncha</taxon>
        <taxon>Aphidomorpha</taxon>
        <taxon>Aphidoidea</taxon>
        <taxon>Aphididae</taxon>
        <taxon>Aphidini</taxon>
        <taxon>Aphis</taxon>
        <taxon>Aphis</taxon>
    </lineage>
</organism>
<sequence>MIEIDGEHNHLVDSTQKIERQVLRENCKRKATSFIATRPIKIIRSQLMNSVSTELEYNDIKSVRKAMYIQRRKNFPCYPPSLEDAITQLNELQNEDYLMFRGKNLFIYPVIAFLFA</sequence>
<proteinExistence type="predicted"/>
<reference evidence="1 2" key="1">
    <citation type="submission" date="2019-08" db="EMBL/GenBank/DDBJ databases">
        <title>Whole genome of Aphis craccivora.</title>
        <authorList>
            <person name="Voronova N.V."/>
            <person name="Shulinski R.S."/>
            <person name="Bandarenka Y.V."/>
            <person name="Zhorov D.G."/>
            <person name="Warner D."/>
        </authorList>
    </citation>
    <scope>NUCLEOTIDE SEQUENCE [LARGE SCALE GENOMIC DNA]</scope>
    <source>
        <strain evidence="1">180601</strain>
        <tissue evidence="1">Whole Body</tissue>
    </source>
</reference>
<accession>A0A6G0ZAP3</accession>